<feature type="domain" description="Gcp-like" evidence="7">
    <location>
        <begin position="24"/>
        <end position="314"/>
    </location>
</feature>
<evidence type="ECO:0000256" key="2">
    <source>
        <dbReference type="ARBA" id="ARBA00022694"/>
    </source>
</evidence>
<dbReference type="CDD" id="cd24133">
    <property type="entry name" value="ASKHA_NBD_TsaD_bac"/>
    <property type="match status" value="1"/>
</dbReference>
<dbReference type="HAMAP" id="MF_01445">
    <property type="entry name" value="TsaD"/>
    <property type="match status" value="1"/>
</dbReference>
<feature type="binding site" evidence="6">
    <location>
        <position position="115"/>
    </location>
    <ligand>
        <name>Fe cation</name>
        <dbReference type="ChEBI" id="CHEBI:24875"/>
    </ligand>
</feature>
<dbReference type="PROSITE" id="PS01016">
    <property type="entry name" value="GLYCOPROTEASE"/>
    <property type="match status" value="1"/>
</dbReference>
<accession>A0A1F5FB76</accession>
<feature type="binding site" evidence="6">
    <location>
        <position position="280"/>
    </location>
    <ligand>
        <name>substrate</name>
    </ligand>
</feature>
<evidence type="ECO:0000256" key="1">
    <source>
        <dbReference type="ARBA" id="ARBA00022679"/>
    </source>
</evidence>
<gene>
    <name evidence="6" type="primary">tsaD</name>
    <name evidence="8" type="ORF">A2Y64_04415</name>
</gene>
<feature type="binding site" evidence="6">
    <location>
        <position position="187"/>
    </location>
    <ligand>
        <name>substrate</name>
    </ligand>
</feature>
<evidence type="ECO:0000256" key="6">
    <source>
        <dbReference type="HAMAP-Rule" id="MF_01445"/>
    </source>
</evidence>
<dbReference type="NCBIfam" id="TIGR03723">
    <property type="entry name" value="T6A_TsaD_YgjD"/>
    <property type="match status" value="1"/>
</dbReference>
<dbReference type="EC" id="2.3.1.234" evidence="6"/>
<feature type="binding site" evidence="6">
    <location>
        <position position="174"/>
    </location>
    <ligand>
        <name>substrate</name>
    </ligand>
</feature>
<dbReference type="InterPro" id="IPR000905">
    <property type="entry name" value="Gcp-like_dom"/>
</dbReference>
<dbReference type="PANTHER" id="PTHR11735">
    <property type="entry name" value="TRNA N6-ADENOSINE THREONYLCARBAMOYLTRANSFERASE"/>
    <property type="match status" value="1"/>
</dbReference>
<name>A0A1F5FB76_9BACT</name>
<keyword evidence="4 6" id="KW-0012">Acyltransferase</keyword>
<evidence type="ECO:0000259" key="7">
    <source>
        <dbReference type="Pfam" id="PF00814"/>
    </source>
</evidence>
<dbReference type="AlphaFoldDB" id="A0A1F5FB76"/>
<keyword evidence="2 6" id="KW-0819">tRNA processing</keyword>
<dbReference type="Pfam" id="PF00814">
    <property type="entry name" value="TsaD"/>
    <property type="match status" value="1"/>
</dbReference>
<dbReference type="GO" id="GO:0002949">
    <property type="term" value="P:tRNA threonylcarbamoyladenosine modification"/>
    <property type="evidence" value="ECO:0007669"/>
    <property type="project" value="UniProtKB-UniRule"/>
</dbReference>
<dbReference type="InterPro" id="IPR043129">
    <property type="entry name" value="ATPase_NBD"/>
</dbReference>
<feature type="binding site" evidence="6">
    <location>
        <position position="111"/>
    </location>
    <ligand>
        <name>Fe cation</name>
        <dbReference type="ChEBI" id="CHEBI:24875"/>
    </ligand>
</feature>
<keyword evidence="6" id="KW-0963">Cytoplasm</keyword>
<keyword evidence="6" id="KW-0408">Iron</keyword>
<comment type="subcellular location">
    <subcellularLocation>
        <location evidence="6">Cytoplasm</location>
    </subcellularLocation>
</comment>
<dbReference type="PRINTS" id="PR00789">
    <property type="entry name" value="OSIALOPTASE"/>
</dbReference>
<sequence length="345" mass="35581">MLVLGLETSCDETAAAVVEDGRRVLSDVVSSQAAFFSRYGGVVPELAGRNHAARILPVVRESLRLAGIVYGDLGGVAATYGPGLTGALLVGLNFGKALAAGLGVPFVGVNHLAAHLQAPLLGEDPPEPPFVGLLVSGGHTALYEVGPGEPGQDGLLRFRLLGETLDDAAGEAYDKVGRLLGIPYPAGAALDELARSFSGEAEPFTRPLPEGLDFSFSGLKTAAARRVAELEGEGRLEERRSAVAAGFQAAVVETLAEKALAACRKILLKKLVVGGGVAANRGLRELLSRRAAEEGIAVRFAPLEYAMDNAAMVAARGYFLLAAGTTSPPELEASACLELGAGDGR</sequence>
<dbReference type="NCBIfam" id="TIGR00329">
    <property type="entry name" value="gcp_kae1"/>
    <property type="match status" value="1"/>
</dbReference>
<dbReference type="GO" id="GO:0061711">
    <property type="term" value="F:tRNA N(6)-L-threonylcarbamoyladenine synthase activity"/>
    <property type="evidence" value="ECO:0007669"/>
    <property type="project" value="UniProtKB-EC"/>
</dbReference>
<protein>
    <recommendedName>
        <fullName evidence="6">tRNA N6-adenosine threonylcarbamoyltransferase</fullName>
        <ecNumber evidence="6">2.3.1.234</ecNumber>
    </recommendedName>
    <alternativeName>
        <fullName evidence="6">N6-L-threonylcarbamoyladenine synthase</fullName>
        <shortName evidence="6">t(6)A synthase</shortName>
    </alternativeName>
    <alternativeName>
        <fullName evidence="6">t(6)A37 threonylcarbamoyladenosine biosynthesis protein TsaD</fullName>
    </alternativeName>
    <alternativeName>
        <fullName evidence="6">tRNA threonylcarbamoyladenosine biosynthesis protein TsaD</fullName>
    </alternativeName>
</protein>
<comment type="similarity">
    <text evidence="6">Belongs to the KAE1 / TsaD family.</text>
</comment>
<dbReference type="GO" id="GO:0005737">
    <property type="term" value="C:cytoplasm"/>
    <property type="evidence" value="ECO:0007669"/>
    <property type="project" value="UniProtKB-SubCell"/>
</dbReference>
<dbReference type="InterPro" id="IPR022450">
    <property type="entry name" value="TsaD"/>
</dbReference>
<dbReference type="EMBL" id="MFAF01000058">
    <property type="protein sequence ID" value="OGD76870.1"/>
    <property type="molecule type" value="Genomic_DNA"/>
</dbReference>
<keyword evidence="3 6" id="KW-0479">Metal-binding</keyword>
<dbReference type="Gene3D" id="3.30.420.40">
    <property type="match status" value="2"/>
</dbReference>
<evidence type="ECO:0000313" key="9">
    <source>
        <dbReference type="Proteomes" id="UP000177187"/>
    </source>
</evidence>
<comment type="caution">
    <text evidence="8">The sequence shown here is derived from an EMBL/GenBank/DDBJ whole genome shotgun (WGS) entry which is preliminary data.</text>
</comment>
<feature type="binding site" evidence="6">
    <location>
        <position position="191"/>
    </location>
    <ligand>
        <name>substrate</name>
    </ligand>
</feature>
<reference evidence="8 9" key="1">
    <citation type="journal article" date="2016" name="Nat. Commun.">
        <title>Thousands of microbial genomes shed light on interconnected biogeochemical processes in an aquifer system.</title>
        <authorList>
            <person name="Anantharaman K."/>
            <person name="Brown C.T."/>
            <person name="Hug L.A."/>
            <person name="Sharon I."/>
            <person name="Castelle C.J."/>
            <person name="Probst A.J."/>
            <person name="Thomas B.C."/>
            <person name="Singh A."/>
            <person name="Wilkins M.J."/>
            <person name="Karaoz U."/>
            <person name="Brodie E.L."/>
            <person name="Williams K.H."/>
            <person name="Hubbard S.S."/>
            <person name="Banfield J.F."/>
        </authorList>
    </citation>
    <scope>NUCLEOTIDE SEQUENCE [LARGE SCALE GENOMIC DNA]</scope>
</reference>
<comment type="catalytic activity">
    <reaction evidence="5 6">
        <text>L-threonylcarbamoyladenylate + adenosine(37) in tRNA = N(6)-L-threonylcarbamoyladenosine(37) in tRNA + AMP + H(+)</text>
        <dbReference type="Rhea" id="RHEA:37059"/>
        <dbReference type="Rhea" id="RHEA-COMP:10162"/>
        <dbReference type="Rhea" id="RHEA-COMP:10163"/>
        <dbReference type="ChEBI" id="CHEBI:15378"/>
        <dbReference type="ChEBI" id="CHEBI:73682"/>
        <dbReference type="ChEBI" id="CHEBI:74411"/>
        <dbReference type="ChEBI" id="CHEBI:74418"/>
        <dbReference type="ChEBI" id="CHEBI:456215"/>
        <dbReference type="EC" id="2.3.1.234"/>
    </reaction>
</comment>
<evidence type="ECO:0000313" key="8">
    <source>
        <dbReference type="EMBL" id="OGD76870.1"/>
    </source>
</evidence>
<dbReference type="GO" id="GO:0005506">
    <property type="term" value="F:iron ion binding"/>
    <property type="evidence" value="ECO:0007669"/>
    <property type="project" value="UniProtKB-UniRule"/>
</dbReference>
<dbReference type="InterPro" id="IPR017860">
    <property type="entry name" value="Peptidase_M22_CS"/>
</dbReference>
<evidence type="ECO:0000256" key="4">
    <source>
        <dbReference type="ARBA" id="ARBA00023315"/>
    </source>
</evidence>
<comment type="cofactor">
    <cofactor evidence="6">
        <name>Fe(2+)</name>
        <dbReference type="ChEBI" id="CHEBI:29033"/>
    </cofactor>
    <text evidence="6">Binds 1 Fe(2+) ion per subunit.</text>
</comment>
<dbReference type="PANTHER" id="PTHR11735:SF6">
    <property type="entry name" value="TRNA N6-ADENOSINE THREONYLCARBAMOYLTRANSFERASE, MITOCHONDRIAL"/>
    <property type="match status" value="1"/>
</dbReference>
<evidence type="ECO:0000256" key="3">
    <source>
        <dbReference type="ARBA" id="ARBA00022723"/>
    </source>
</evidence>
<dbReference type="STRING" id="1817816.A2Y64_04415"/>
<organism evidence="8 9">
    <name type="scientific">Candidatus Coatesbacteria bacterium RBG_13_66_14</name>
    <dbReference type="NCBI Taxonomy" id="1817816"/>
    <lineage>
        <taxon>Bacteria</taxon>
        <taxon>Candidatus Coatesiibacteriota</taxon>
    </lineage>
</organism>
<dbReference type="SUPFAM" id="SSF53067">
    <property type="entry name" value="Actin-like ATPase domain"/>
    <property type="match status" value="1"/>
</dbReference>
<feature type="binding site" evidence="6">
    <location>
        <begin position="134"/>
        <end position="138"/>
    </location>
    <ligand>
        <name>substrate</name>
    </ligand>
</feature>
<dbReference type="InterPro" id="IPR017861">
    <property type="entry name" value="KAE1/TsaD"/>
</dbReference>
<comment type="function">
    <text evidence="6">Required for the formation of a threonylcarbamoyl group on adenosine at position 37 (t(6)A37) in tRNAs that read codons beginning with adenine. Is involved in the transfer of the threonylcarbamoyl moiety of threonylcarbamoyl-AMP (TC-AMP) to the N6 group of A37, together with TsaE and TsaB. TsaD likely plays a direct catalytic role in this reaction.</text>
</comment>
<dbReference type="Proteomes" id="UP000177187">
    <property type="component" value="Unassembled WGS sequence"/>
</dbReference>
<feature type="binding site" evidence="6">
    <location>
        <position position="308"/>
    </location>
    <ligand>
        <name>Fe cation</name>
        <dbReference type="ChEBI" id="CHEBI:24875"/>
    </ligand>
</feature>
<evidence type="ECO:0000256" key="5">
    <source>
        <dbReference type="ARBA" id="ARBA00048117"/>
    </source>
</evidence>
<dbReference type="FunFam" id="3.30.420.40:FF:000012">
    <property type="entry name" value="tRNA N6-adenosine threonylcarbamoyltransferase"/>
    <property type="match status" value="1"/>
</dbReference>
<keyword evidence="1 6" id="KW-0808">Transferase</keyword>
<proteinExistence type="inferred from homology"/>